<dbReference type="EMBL" id="MN740136">
    <property type="protein sequence ID" value="QHT89096.1"/>
    <property type="molecule type" value="Genomic_DNA"/>
</dbReference>
<evidence type="ECO:0000313" key="2">
    <source>
        <dbReference type="EMBL" id="QHT89096.1"/>
    </source>
</evidence>
<accession>A0A6C0I9S5</accession>
<sequence length="75" mass="8585">MEPKKKPVGKTKQPVGKKKQSKQPVGKKKQSKQPVGKIIIEKDTVEEKVNETKYTDKVNLLVTKIKDQSLHYINK</sequence>
<feature type="compositionally biased region" description="Basic residues" evidence="1">
    <location>
        <begin position="15"/>
        <end position="31"/>
    </location>
</feature>
<name>A0A6C0I9S5_9ZZZZ</name>
<dbReference type="AlphaFoldDB" id="A0A6C0I9S5"/>
<protein>
    <submittedName>
        <fullName evidence="2">Uncharacterized protein</fullName>
    </submittedName>
</protein>
<feature type="region of interest" description="Disordered" evidence="1">
    <location>
        <begin position="1"/>
        <end position="37"/>
    </location>
</feature>
<reference evidence="2" key="1">
    <citation type="journal article" date="2020" name="Nature">
        <title>Giant virus diversity and host interactions through global metagenomics.</title>
        <authorList>
            <person name="Schulz F."/>
            <person name="Roux S."/>
            <person name="Paez-Espino D."/>
            <person name="Jungbluth S."/>
            <person name="Walsh D.A."/>
            <person name="Denef V.J."/>
            <person name="McMahon K.D."/>
            <person name="Konstantinidis K.T."/>
            <person name="Eloe-Fadrosh E.A."/>
            <person name="Kyrpides N.C."/>
            <person name="Woyke T."/>
        </authorList>
    </citation>
    <scope>NUCLEOTIDE SEQUENCE</scope>
    <source>
        <strain evidence="2">GVMAG-M-3300023184-53</strain>
    </source>
</reference>
<proteinExistence type="predicted"/>
<organism evidence="2">
    <name type="scientific">viral metagenome</name>
    <dbReference type="NCBI Taxonomy" id="1070528"/>
    <lineage>
        <taxon>unclassified sequences</taxon>
        <taxon>metagenomes</taxon>
        <taxon>organismal metagenomes</taxon>
    </lineage>
</organism>
<evidence type="ECO:0000256" key="1">
    <source>
        <dbReference type="SAM" id="MobiDB-lite"/>
    </source>
</evidence>